<evidence type="ECO:0000256" key="4">
    <source>
        <dbReference type="SAM" id="MobiDB-lite"/>
    </source>
</evidence>
<dbReference type="EMBL" id="JABWDY010004054">
    <property type="protein sequence ID" value="KAF5205446.1"/>
    <property type="molecule type" value="Genomic_DNA"/>
</dbReference>
<dbReference type="AlphaFoldDB" id="A0A7J6X6Q6"/>
<protein>
    <submittedName>
        <fullName evidence="5">Spear1-like</fullName>
    </submittedName>
</protein>
<dbReference type="GO" id="GO:0003700">
    <property type="term" value="F:DNA-binding transcription factor activity"/>
    <property type="evidence" value="ECO:0007669"/>
    <property type="project" value="InterPro"/>
</dbReference>
<keyword evidence="3" id="KW-0804">Transcription</keyword>
<accession>A0A7J6X6Q6</accession>
<feature type="region of interest" description="Disordered" evidence="4">
    <location>
        <begin position="1"/>
        <end position="37"/>
    </location>
</feature>
<evidence type="ECO:0000256" key="3">
    <source>
        <dbReference type="ARBA" id="ARBA00023163"/>
    </source>
</evidence>
<feature type="compositionally biased region" description="Basic and acidic residues" evidence="4">
    <location>
        <begin position="163"/>
        <end position="173"/>
    </location>
</feature>
<keyword evidence="1" id="KW-0678">Repressor</keyword>
<comment type="caution">
    <text evidence="5">The sequence shown here is derived from an EMBL/GenBank/DDBJ whole genome shotgun (WGS) entry which is preliminary data.</text>
</comment>
<gene>
    <name evidence="5" type="ORF">FRX31_004967</name>
</gene>
<dbReference type="Proteomes" id="UP000554482">
    <property type="component" value="Unassembled WGS sequence"/>
</dbReference>
<evidence type="ECO:0000256" key="1">
    <source>
        <dbReference type="ARBA" id="ARBA00022491"/>
    </source>
</evidence>
<reference evidence="5 6" key="1">
    <citation type="submission" date="2020-06" db="EMBL/GenBank/DDBJ databases">
        <title>Transcriptomic and genomic resources for Thalictrum thalictroides and T. hernandezii: Facilitating candidate gene discovery in an emerging model plant lineage.</title>
        <authorList>
            <person name="Arias T."/>
            <person name="Riano-Pachon D.M."/>
            <person name="Di Stilio V.S."/>
        </authorList>
    </citation>
    <scope>NUCLEOTIDE SEQUENCE [LARGE SCALE GENOMIC DNA]</scope>
    <source>
        <strain evidence="6">cv. WT478/WT964</strain>
        <tissue evidence="5">Leaves</tissue>
    </source>
</reference>
<name>A0A7J6X6Q6_THATH</name>
<dbReference type="InterPro" id="IPR040356">
    <property type="entry name" value="SPEAR"/>
</dbReference>
<feature type="region of interest" description="Disordered" evidence="4">
    <location>
        <begin position="51"/>
        <end position="70"/>
    </location>
</feature>
<organism evidence="5 6">
    <name type="scientific">Thalictrum thalictroides</name>
    <name type="common">Rue-anemone</name>
    <name type="synonym">Anemone thalictroides</name>
    <dbReference type="NCBI Taxonomy" id="46969"/>
    <lineage>
        <taxon>Eukaryota</taxon>
        <taxon>Viridiplantae</taxon>
        <taxon>Streptophyta</taxon>
        <taxon>Embryophyta</taxon>
        <taxon>Tracheophyta</taxon>
        <taxon>Spermatophyta</taxon>
        <taxon>Magnoliopsida</taxon>
        <taxon>Ranunculales</taxon>
        <taxon>Ranunculaceae</taxon>
        <taxon>Thalictroideae</taxon>
        <taxon>Thalictrum</taxon>
    </lineage>
</organism>
<dbReference type="PANTHER" id="PTHR33388:SF18">
    <property type="entry name" value="PROTEIN SPEAR1"/>
    <property type="match status" value="1"/>
</dbReference>
<keyword evidence="2" id="KW-0805">Transcription regulation</keyword>
<sequence>MGSYFGESNSGNGRSGSSKKGKKTSSDKPKTPQRGLGVAQLEKIRLHNQMNCSYLPSPQPPSPYPTHFNQEPDRRMEAAYSMVPPSSSPSFAYASTPATTFGYHHPSAAMAGRADMEPRDIRYGDSQSGFATRWNQYNGMVGNQYAVQPNMTRHPLSFPVEDPAQRMRREDVRGSGSQNPDSSEKPEIDLELRLGI</sequence>
<dbReference type="OrthoDB" id="653455at2759"/>
<evidence type="ECO:0000313" key="5">
    <source>
        <dbReference type="EMBL" id="KAF5205446.1"/>
    </source>
</evidence>
<evidence type="ECO:0000256" key="2">
    <source>
        <dbReference type="ARBA" id="ARBA00023015"/>
    </source>
</evidence>
<feature type="region of interest" description="Disordered" evidence="4">
    <location>
        <begin position="154"/>
        <end position="196"/>
    </location>
</feature>
<evidence type="ECO:0000313" key="6">
    <source>
        <dbReference type="Proteomes" id="UP000554482"/>
    </source>
</evidence>
<dbReference type="PANTHER" id="PTHR33388">
    <property type="entry name" value="OS01G0212500 PROTEIN"/>
    <property type="match status" value="1"/>
</dbReference>
<feature type="compositionally biased region" description="Low complexity" evidence="4">
    <location>
        <begin position="1"/>
        <end position="16"/>
    </location>
</feature>
<feature type="compositionally biased region" description="Basic and acidic residues" evidence="4">
    <location>
        <begin position="182"/>
        <end position="196"/>
    </location>
</feature>
<keyword evidence="6" id="KW-1185">Reference proteome</keyword>
<proteinExistence type="predicted"/>